<keyword evidence="1" id="KW-0670">Pyruvate</keyword>
<evidence type="ECO:0000313" key="1">
    <source>
        <dbReference type="EMBL" id="MDA0638366.1"/>
    </source>
</evidence>
<reference evidence="1" key="1">
    <citation type="submission" date="2022-11" db="EMBL/GenBank/DDBJ databases">
        <title>Nonomuraea corallina sp. nov., a new species of the genus Nonomuraea isolated from sea side sediment in Thai sea.</title>
        <authorList>
            <person name="Ngamcharungchit C."/>
            <person name="Matsumoto A."/>
            <person name="Suriyachadkun C."/>
            <person name="Panbangred W."/>
            <person name="Inahashi Y."/>
            <person name="Intra B."/>
        </authorList>
    </citation>
    <scope>NUCLEOTIDE SEQUENCE</scope>
    <source>
        <strain evidence="1">MCN248</strain>
    </source>
</reference>
<accession>A0ABT4SN97</accession>
<sequence length="63" mass="6180">MIVPLASATAGTCGGKAGALGALLRAGLPVPDGFVLAFAAYRAAVRGLDLERLAAEPDRTGAA</sequence>
<name>A0ABT4SN97_9ACTN</name>
<dbReference type="Gene3D" id="3.30.1490.20">
    <property type="entry name" value="ATP-grasp fold, A domain"/>
    <property type="match status" value="1"/>
</dbReference>
<dbReference type="Proteomes" id="UP001144036">
    <property type="component" value="Unassembled WGS sequence"/>
</dbReference>
<dbReference type="InterPro" id="IPR013815">
    <property type="entry name" value="ATP_grasp_subdomain_1"/>
</dbReference>
<evidence type="ECO:0000313" key="2">
    <source>
        <dbReference type="Proteomes" id="UP001144036"/>
    </source>
</evidence>
<dbReference type="SUPFAM" id="SSF56059">
    <property type="entry name" value="Glutathione synthetase ATP-binding domain-like"/>
    <property type="match status" value="1"/>
</dbReference>
<gene>
    <name evidence="1" type="ORF">OUY22_33590</name>
</gene>
<protein>
    <submittedName>
        <fullName evidence="1">Pyruvate, phosphate dikinase</fullName>
    </submittedName>
</protein>
<dbReference type="EMBL" id="JAPNNL010000228">
    <property type="protein sequence ID" value="MDA0638366.1"/>
    <property type="molecule type" value="Genomic_DNA"/>
</dbReference>
<proteinExistence type="predicted"/>
<keyword evidence="2" id="KW-1185">Reference proteome</keyword>
<feature type="non-terminal residue" evidence="1">
    <location>
        <position position="63"/>
    </location>
</feature>
<organism evidence="1 2">
    <name type="scientific">Nonomuraea corallina</name>
    <dbReference type="NCBI Taxonomy" id="2989783"/>
    <lineage>
        <taxon>Bacteria</taxon>
        <taxon>Bacillati</taxon>
        <taxon>Actinomycetota</taxon>
        <taxon>Actinomycetes</taxon>
        <taxon>Streptosporangiales</taxon>
        <taxon>Streptosporangiaceae</taxon>
        <taxon>Nonomuraea</taxon>
    </lineage>
</organism>
<comment type="caution">
    <text evidence="1">The sequence shown here is derived from an EMBL/GenBank/DDBJ whole genome shotgun (WGS) entry which is preliminary data.</text>
</comment>